<protein>
    <submittedName>
        <fullName evidence="1">Uncharacterized protein</fullName>
    </submittedName>
</protein>
<accession>A9DJD5</accession>
<name>A9DJD5_9FLAO</name>
<organism evidence="1 2">
    <name type="scientific">Kordia algicida OT-1</name>
    <dbReference type="NCBI Taxonomy" id="391587"/>
    <lineage>
        <taxon>Bacteria</taxon>
        <taxon>Pseudomonadati</taxon>
        <taxon>Bacteroidota</taxon>
        <taxon>Flavobacteriia</taxon>
        <taxon>Flavobacteriales</taxon>
        <taxon>Flavobacteriaceae</taxon>
        <taxon>Kordia</taxon>
    </lineage>
</organism>
<dbReference type="STRING" id="391587.KAOT1_12717"/>
<gene>
    <name evidence="1" type="ORF">KAOT1_12717</name>
</gene>
<dbReference type="HOGENOM" id="CLU_2861923_0_0_10"/>
<evidence type="ECO:0000313" key="1">
    <source>
        <dbReference type="EMBL" id="EDP98079.1"/>
    </source>
</evidence>
<proteinExistence type="predicted"/>
<keyword evidence="2" id="KW-1185">Reference proteome</keyword>
<dbReference type="RefSeq" id="WP_007095092.1">
    <property type="nucleotide sequence ID" value="NZ_CP142125.1"/>
</dbReference>
<dbReference type="Proteomes" id="UP000002945">
    <property type="component" value="Unassembled WGS sequence"/>
</dbReference>
<sequence>MKKKSIKKLALLKASISKLNTNALSGGTAQSANEFCISINICETIDYTACNGVFGCQLYLTMDC</sequence>
<comment type="caution">
    <text evidence="1">The sequence shown here is derived from an EMBL/GenBank/DDBJ whole genome shotgun (WGS) entry which is preliminary data.</text>
</comment>
<dbReference type="EMBL" id="ABIB01000001">
    <property type="protein sequence ID" value="EDP98079.1"/>
    <property type="molecule type" value="Genomic_DNA"/>
</dbReference>
<reference evidence="1 2" key="1">
    <citation type="journal article" date="2011" name="J. Bacteriol.">
        <title>Genome sequence of the algicidal bacterium Kordia algicida OT-1.</title>
        <authorList>
            <person name="Lee H.S."/>
            <person name="Kang S.G."/>
            <person name="Kwon K.K."/>
            <person name="Lee J.H."/>
            <person name="Kim S.J."/>
        </authorList>
    </citation>
    <scope>NUCLEOTIDE SEQUENCE [LARGE SCALE GENOMIC DNA]</scope>
    <source>
        <strain evidence="1 2">OT-1</strain>
    </source>
</reference>
<dbReference type="AlphaFoldDB" id="A9DJD5"/>
<evidence type="ECO:0000313" key="2">
    <source>
        <dbReference type="Proteomes" id="UP000002945"/>
    </source>
</evidence>